<organism evidence="1 2">
    <name type="scientific">Panagrellus redivivus</name>
    <name type="common">Microworm</name>
    <dbReference type="NCBI Taxonomy" id="6233"/>
    <lineage>
        <taxon>Eukaryota</taxon>
        <taxon>Metazoa</taxon>
        <taxon>Ecdysozoa</taxon>
        <taxon>Nematoda</taxon>
        <taxon>Chromadorea</taxon>
        <taxon>Rhabditida</taxon>
        <taxon>Tylenchina</taxon>
        <taxon>Panagrolaimomorpha</taxon>
        <taxon>Panagrolaimoidea</taxon>
        <taxon>Panagrolaimidae</taxon>
        <taxon>Panagrellus</taxon>
    </lineage>
</organism>
<sequence>MPYPIANLPYGLRCRLAELATREERYHFQVAAGNRSICPPKLQAVREKLISLKYLEDNLTIYNTDYYNPLKNSYAIDAFECITTIILDKIVLEELTDNVLDEIVFIPETNYSNELSTTFLETFKLKVPFVDVKTKLLACLTLSQAHIHRPNRFPTFNRLNISIMPYPIAKLPYGLRCRLSDLTTPVERYRLQVASGNQNICPQNLQMFCDKAVDITYNNGKLHVYEFKNSDTPLITDKANDLVHCIQVAIKNIKLENIPDQVFDNIIFYPEQFHIDVPEELSPAFFQTLALKFKLKNVCELWLGINMPVKSILFNALNYFPRTEYMVYYGAISKNWLSEIRTFQRRPFISLHVCAHYFGEWTVDELVDFMKAQHENFHFKFRISMTSENVEMTFLLVEEFKRRFYTTLDGYSSSRRITIELGDNNLFRFYLRDRRHSFSGDFR</sequence>
<dbReference type="AlphaFoldDB" id="A0A7E4W524"/>
<dbReference type="WBParaSite" id="Pan_g7213.t3">
    <property type="protein sequence ID" value="Pan_g7213.t3"/>
    <property type="gene ID" value="Pan_g7213"/>
</dbReference>
<protein>
    <submittedName>
        <fullName evidence="2">F-box domain-containing protein</fullName>
    </submittedName>
</protein>
<name>A0A7E4W524_PANRE</name>
<accession>A0A7E4W524</accession>
<evidence type="ECO:0000313" key="1">
    <source>
        <dbReference type="Proteomes" id="UP000492821"/>
    </source>
</evidence>
<dbReference type="Proteomes" id="UP000492821">
    <property type="component" value="Unassembled WGS sequence"/>
</dbReference>
<proteinExistence type="predicted"/>
<evidence type="ECO:0000313" key="2">
    <source>
        <dbReference type="WBParaSite" id="Pan_g7213.t3"/>
    </source>
</evidence>
<reference evidence="1" key="1">
    <citation type="journal article" date="2013" name="Genetics">
        <title>The draft genome and transcriptome of Panagrellus redivivus are shaped by the harsh demands of a free-living lifestyle.</title>
        <authorList>
            <person name="Srinivasan J."/>
            <person name="Dillman A.R."/>
            <person name="Macchietto M.G."/>
            <person name="Heikkinen L."/>
            <person name="Lakso M."/>
            <person name="Fracchia K.M."/>
            <person name="Antoshechkin I."/>
            <person name="Mortazavi A."/>
            <person name="Wong G."/>
            <person name="Sternberg P.W."/>
        </authorList>
    </citation>
    <scope>NUCLEOTIDE SEQUENCE [LARGE SCALE GENOMIC DNA]</scope>
    <source>
        <strain evidence="1">MT8872</strain>
    </source>
</reference>
<reference evidence="2" key="2">
    <citation type="submission" date="2020-10" db="UniProtKB">
        <authorList>
            <consortium name="WormBaseParasite"/>
        </authorList>
    </citation>
    <scope>IDENTIFICATION</scope>
</reference>
<keyword evidence="1" id="KW-1185">Reference proteome</keyword>